<evidence type="ECO:0000256" key="1">
    <source>
        <dbReference type="SAM" id="MobiDB-lite"/>
    </source>
</evidence>
<keyword evidence="2" id="KW-0808">Transferase</keyword>
<dbReference type="InterPro" id="IPR029063">
    <property type="entry name" value="SAM-dependent_MTases_sf"/>
</dbReference>
<dbReference type="Gene3D" id="3.40.50.150">
    <property type="entry name" value="Vaccinia Virus protein VP39"/>
    <property type="match status" value="1"/>
</dbReference>
<sequence length="426" mass="47723">MSTHAYRTPTPDPDSNEHTPRPRYFTPRHDDPADDADTTDGYHSGPPSSHSVSETRFPASSQGYSERAPSESATSASLVPPAEDALASAPAPDPVMAHGPGTLFLPPPGEVEDRFDQDSAYDEESLLGDDTMTLASYITNYRYENGRRYHAYRDGAYWGPNDEPASEQMDLAHHMYALTLDQRLHLAPVQNPGRILDVGTGTGIWAIDVADQYPDAYVLGVDLSPIQPEFVPPNCTFEVDDVTLDWVFDEGFDLIHIREMFGSIPNWSSFLQQAYQHTKPGGWVEIVEHSVHPVSDDDTVGPDHFYNLWGRTVIGLGEKFGKPFTIWEEAKGLMEEAGFVDVVEVRYKWPMNGWPADPLQKELGRWNQLRLKIGIEGFMLRLLTTVGGWSIERAQLFLAQMRKEISDYSTHAYLPGTVVYGRKPYS</sequence>
<dbReference type="GO" id="GO:0008168">
    <property type="term" value="F:methyltransferase activity"/>
    <property type="evidence" value="ECO:0007669"/>
    <property type="project" value="UniProtKB-KW"/>
</dbReference>
<feature type="compositionally biased region" description="Polar residues" evidence="1">
    <location>
        <begin position="46"/>
        <end position="64"/>
    </location>
</feature>
<dbReference type="Proteomes" id="UP000799640">
    <property type="component" value="Unassembled WGS sequence"/>
</dbReference>
<dbReference type="SUPFAM" id="SSF53335">
    <property type="entry name" value="S-adenosyl-L-methionine-dependent methyltransferases"/>
    <property type="match status" value="1"/>
</dbReference>
<feature type="region of interest" description="Disordered" evidence="1">
    <location>
        <begin position="1"/>
        <end position="93"/>
    </location>
</feature>
<keyword evidence="2" id="KW-0489">Methyltransferase</keyword>
<dbReference type="OrthoDB" id="2013972at2759"/>
<dbReference type="AlphaFoldDB" id="A0A6G1HX05"/>
<evidence type="ECO:0000313" key="3">
    <source>
        <dbReference type="Proteomes" id="UP000799640"/>
    </source>
</evidence>
<dbReference type="PANTHER" id="PTHR43591">
    <property type="entry name" value="METHYLTRANSFERASE"/>
    <property type="match status" value="1"/>
</dbReference>
<evidence type="ECO:0000313" key="2">
    <source>
        <dbReference type="EMBL" id="KAF2400542.1"/>
    </source>
</evidence>
<gene>
    <name evidence="2" type="ORF">EJ06DRAFT_556838</name>
</gene>
<name>A0A6G1HX05_9PEZI</name>
<reference evidence="2" key="1">
    <citation type="journal article" date="2020" name="Stud. Mycol.">
        <title>101 Dothideomycetes genomes: a test case for predicting lifestyles and emergence of pathogens.</title>
        <authorList>
            <person name="Haridas S."/>
            <person name="Albert R."/>
            <person name="Binder M."/>
            <person name="Bloem J."/>
            <person name="Labutti K."/>
            <person name="Salamov A."/>
            <person name="Andreopoulos B."/>
            <person name="Baker S."/>
            <person name="Barry K."/>
            <person name="Bills G."/>
            <person name="Bluhm B."/>
            <person name="Cannon C."/>
            <person name="Castanera R."/>
            <person name="Culley D."/>
            <person name="Daum C."/>
            <person name="Ezra D."/>
            <person name="Gonzalez J."/>
            <person name="Henrissat B."/>
            <person name="Kuo A."/>
            <person name="Liang C."/>
            <person name="Lipzen A."/>
            <person name="Lutzoni F."/>
            <person name="Magnuson J."/>
            <person name="Mondo S."/>
            <person name="Nolan M."/>
            <person name="Ohm R."/>
            <person name="Pangilinan J."/>
            <person name="Park H.-J."/>
            <person name="Ramirez L."/>
            <person name="Alfaro M."/>
            <person name="Sun H."/>
            <person name="Tritt A."/>
            <person name="Yoshinaga Y."/>
            <person name="Zwiers L.-H."/>
            <person name="Turgeon B."/>
            <person name="Goodwin S."/>
            <person name="Spatafora J."/>
            <person name="Crous P."/>
            <person name="Grigoriev I."/>
        </authorList>
    </citation>
    <scope>NUCLEOTIDE SEQUENCE</scope>
    <source>
        <strain evidence="2">CBS 262.69</strain>
    </source>
</reference>
<keyword evidence="3" id="KW-1185">Reference proteome</keyword>
<dbReference type="CDD" id="cd02440">
    <property type="entry name" value="AdoMet_MTases"/>
    <property type="match status" value="1"/>
</dbReference>
<protein>
    <submittedName>
        <fullName evidence="2">S-adenosyl-L-methionine-dependent methyltransferase</fullName>
    </submittedName>
</protein>
<proteinExistence type="predicted"/>
<accession>A0A6G1HX05</accession>
<dbReference type="EMBL" id="ML996695">
    <property type="protein sequence ID" value="KAF2400542.1"/>
    <property type="molecule type" value="Genomic_DNA"/>
</dbReference>
<dbReference type="Pfam" id="PF13489">
    <property type="entry name" value="Methyltransf_23"/>
    <property type="match status" value="1"/>
</dbReference>
<dbReference type="PANTHER" id="PTHR43591:SF105">
    <property type="entry name" value="METHYLTRANSFERASE DOMAIN-CONTAINING PROTEIN-RELATED"/>
    <property type="match status" value="1"/>
</dbReference>
<organism evidence="2 3">
    <name type="scientific">Trichodelitschia bisporula</name>
    <dbReference type="NCBI Taxonomy" id="703511"/>
    <lineage>
        <taxon>Eukaryota</taxon>
        <taxon>Fungi</taxon>
        <taxon>Dikarya</taxon>
        <taxon>Ascomycota</taxon>
        <taxon>Pezizomycotina</taxon>
        <taxon>Dothideomycetes</taxon>
        <taxon>Dothideomycetes incertae sedis</taxon>
        <taxon>Phaeotrichales</taxon>
        <taxon>Phaeotrichaceae</taxon>
        <taxon>Trichodelitschia</taxon>
    </lineage>
</organism>
<dbReference type="GO" id="GO:0032259">
    <property type="term" value="P:methylation"/>
    <property type="evidence" value="ECO:0007669"/>
    <property type="project" value="UniProtKB-KW"/>
</dbReference>